<dbReference type="EMBL" id="LAZR01069161">
    <property type="protein sequence ID" value="KKK48251.1"/>
    <property type="molecule type" value="Genomic_DNA"/>
</dbReference>
<name>A0A0F8YJH4_9ZZZZ</name>
<feature type="non-terminal residue" evidence="1">
    <location>
        <position position="59"/>
    </location>
</feature>
<comment type="caution">
    <text evidence="1">The sequence shown here is derived from an EMBL/GenBank/DDBJ whole genome shotgun (WGS) entry which is preliminary data.</text>
</comment>
<organism evidence="1">
    <name type="scientific">marine sediment metagenome</name>
    <dbReference type="NCBI Taxonomy" id="412755"/>
    <lineage>
        <taxon>unclassified sequences</taxon>
        <taxon>metagenomes</taxon>
        <taxon>ecological metagenomes</taxon>
    </lineage>
</organism>
<reference evidence="1" key="1">
    <citation type="journal article" date="2015" name="Nature">
        <title>Complex archaea that bridge the gap between prokaryotes and eukaryotes.</title>
        <authorList>
            <person name="Spang A."/>
            <person name="Saw J.H."/>
            <person name="Jorgensen S.L."/>
            <person name="Zaremba-Niedzwiedzka K."/>
            <person name="Martijn J."/>
            <person name="Lind A.E."/>
            <person name="van Eijk R."/>
            <person name="Schleper C."/>
            <person name="Guy L."/>
            <person name="Ettema T.J."/>
        </authorList>
    </citation>
    <scope>NUCLEOTIDE SEQUENCE</scope>
</reference>
<sequence>MGYYNYADITNFVFDKDLQKLLCLDRDFENLLSDILKEDFLEIDATLRIPFFAETRDYV</sequence>
<accession>A0A0F8YJH4</accession>
<proteinExistence type="predicted"/>
<protein>
    <submittedName>
        <fullName evidence="1">Uncharacterized protein</fullName>
    </submittedName>
</protein>
<dbReference type="AlphaFoldDB" id="A0A0F8YJH4"/>
<gene>
    <name evidence="1" type="ORF">LCGC14_3147030</name>
</gene>
<evidence type="ECO:0000313" key="1">
    <source>
        <dbReference type="EMBL" id="KKK48251.1"/>
    </source>
</evidence>